<dbReference type="Gene3D" id="1.20.5.4130">
    <property type="match status" value="1"/>
</dbReference>
<evidence type="ECO:0008006" key="11">
    <source>
        <dbReference type="Google" id="ProtNLM"/>
    </source>
</evidence>
<keyword evidence="10" id="KW-1185">Reference proteome</keyword>
<evidence type="ECO:0000256" key="5">
    <source>
        <dbReference type="ARBA" id="ARBA00022821"/>
    </source>
</evidence>
<feature type="region of interest" description="Disordered" evidence="6">
    <location>
        <begin position="363"/>
        <end position="383"/>
    </location>
</feature>
<keyword evidence="2" id="KW-0433">Leucine-rich repeat</keyword>
<dbReference type="EMBL" id="CAJGYO010000009">
    <property type="protein sequence ID" value="CAD6253182.1"/>
    <property type="molecule type" value="Genomic_DNA"/>
</dbReference>
<feature type="domain" description="Disease resistance N-terminal" evidence="8">
    <location>
        <begin position="1"/>
        <end position="46"/>
    </location>
</feature>
<evidence type="ECO:0000259" key="8">
    <source>
        <dbReference type="Pfam" id="PF18052"/>
    </source>
</evidence>
<evidence type="ECO:0000256" key="4">
    <source>
        <dbReference type="ARBA" id="ARBA00022741"/>
    </source>
</evidence>
<accession>A0A811QAP9</accession>
<evidence type="ECO:0000256" key="3">
    <source>
        <dbReference type="ARBA" id="ARBA00022737"/>
    </source>
</evidence>
<sequence length="428" mass="47829">MMQSFLDTVSEEHVKNKIVGTWVRQVRDLSNDVEDSIDFILHIDTTKRSWWLRLLPSCGGKAGALLPVDEAVAETTLLRARVVDVSQRNIRYNLISDSGSKPLALPPQEMAAASTRLFGNILLNATKKKSGLSDDLAGLIIREDKELQVISICGTGGDHGKISIIRKAYGDQRIHKNFQCRAWVKLQHPFNPHEFIRSLVAQFYTNSCEALGGEVVGVRALTMMEGSQGAYSLTQEFVQQVNKQRYLVVLEDLSTISQWDDIKTYLPDMKNGSRIVASTHDLEIASLCPGEPCLVSELRQFSADHSVYVFYKEIVSDDTIANLRPLVDDNLDPATKLWFLVSYSKAEVNDILWLVITNEGGESERGARRGKASQGSSGRGRKRQWVREGQGVLRMLLLCILILSGDLDVDVELLRTPMSRFSEGHLIL</sequence>
<evidence type="ECO:0000256" key="2">
    <source>
        <dbReference type="ARBA" id="ARBA00022614"/>
    </source>
</evidence>
<dbReference type="GO" id="GO:0043531">
    <property type="term" value="F:ADP binding"/>
    <property type="evidence" value="ECO:0007669"/>
    <property type="project" value="InterPro"/>
</dbReference>
<dbReference type="InterPro" id="IPR041118">
    <property type="entry name" value="Rx_N"/>
</dbReference>
<evidence type="ECO:0000259" key="7">
    <source>
        <dbReference type="Pfam" id="PF00931"/>
    </source>
</evidence>
<dbReference type="GO" id="GO:0006952">
    <property type="term" value="P:defense response"/>
    <property type="evidence" value="ECO:0007669"/>
    <property type="project" value="UniProtKB-KW"/>
</dbReference>
<dbReference type="Pfam" id="PF18052">
    <property type="entry name" value="Rx_N"/>
    <property type="match status" value="1"/>
</dbReference>
<organism evidence="9 10">
    <name type="scientific">Miscanthus lutarioriparius</name>
    <dbReference type="NCBI Taxonomy" id="422564"/>
    <lineage>
        <taxon>Eukaryota</taxon>
        <taxon>Viridiplantae</taxon>
        <taxon>Streptophyta</taxon>
        <taxon>Embryophyta</taxon>
        <taxon>Tracheophyta</taxon>
        <taxon>Spermatophyta</taxon>
        <taxon>Magnoliopsida</taxon>
        <taxon>Liliopsida</taxon>
        <taxon>Poales</taxon>
        <taxon>Poaceae</taxon>
        <taxon>PACMAD clade</taxon>
        <taxon>Panicoideae</taxon>
        <taxon>Andropogonodae</taxon>
        <taxon>Andropogoneae</taxon>
        <taxon>Saccharinae</taxon>
        <taxon>Miscanthus</taxon>
    </lineage>
</organism>
<evidence type="ECO:0000313" key="10">
    <source>
        <dbReference type="Proteomes" id="UP000604825"/>
    </source>
</evidence>
<keyword evidence="3" id="KW-0677">Repeat</keyword>
<protein>
    <recommendedName>
        <fullName evidence="11">NB-ARC domain-containing protein</fullName>
    </recommendedName>
</protein>
<feature type="domain" description="NB-ARC" evidence="7">
    <location>
        <begin position="143"/>
        <end position="314"/>
    </location>
</feature>
<comment type="similarity">
    <text evidence="1">Belongs to the disease resistance NB-LRR family.</text>
</comment>
<evidence type="ECO:0000256" key="6">
    <source>
        <dbReference type="SAM" id="MobiDB-lite"/>
    </source>
</evidence>
<dbReference type="PANTHER" id="PTHR19338">
    <property type="entry name" value="TRANSLOCASE OF INNER MITOCHONDRIAL MEMBRANE 13 HOMOLOG"/>
    <property type="match status" value="1"/>
</dbReference>
<dbReference type="SUPFAM" id="SSF52540">
    <property type="entry name" value="P-loop containing nucleoside triphosphate hydrolases"/>
    <property type="match status" value="1"/>
</dbReference>
<proteinExistence type="inferred from homology"/>
<dbReference type="Gene3D" id="3.40.50.300">
    <property type="entry name" value="P-loop containing nucleotide triphosphate hydrolases"/>
    <property type="match status" value="1"/>
</dbReference>
<reference evidence="9" key="1">
    <citation type="submission" date="2020-10" db="EMBL/GenBank/DDBJ databases">
        <authorList>
            <person name="Han B."/>
            <person name="Lu T."/>
            <person name="Zhao Q."/>
            <person name="Huang X."/>
            <person name="Zhao Y."/>
        </authorList>
    </citation>
    <scope>NUCLEOTIDE SEQUENCE</scope>
</reference>
<name>A0A811QAP9_9POAL</name>
<dbReference type="PANTHER" id="PTHR19338:SF58">
    <property type="entry name" value="OS09G0517100 PROTEIN"/>
    <property type="match status" value="1"/>
</dbReference>
<dbReference type="AlphaFoldDB" id="A0A811QAP9"/>
<dbReference type="OrthoDB" id="690104at2759"/>
<dbReference type="InterPro" id="IPR002182">
    <property type="entry name" value="NB-ARC"/>
</dbReference>
<dbReference type="InterPro" id="IPR027417">
    <property type="entry name" value="P-loop_NTPase"/>
</dbReference>
<evidence type="ECO:0000313" key="9">
    <source>
        <dbReference type="EMBL" id="CAD6253182.1"/>
    </source>
</evidence>
<comment type="caution">
    <text evidence="9">The sequence shown here is derived from an EMBL/GenBank/DDBJ whole genome shotgun (WGS) entry which is preliminary data.</text>
</comment>
<keyword evidence="4" id="KW-0547">Nucleotide-binding</keyword>
<keyword evidence="5" id="KW-0611">Plant defense</keyword>
<gene>
    <name evidence="9" type="ORF">NCGR_LOCUS36818</name>
</gene>
<dbReference type="Proteomes" id="UP000604825">
    <property type="component" value="Unassembled WGS sequence"/>
</dbReference>
<dbReference type="Pfam" id="PF00931">
    <property type="entry name" value="NB-ARC"/>
    <property type="match status" value="1"/>
</dbReference>
<evidence type="ECO:0000256" key="1">
    <source>
        <dbReference type="ARBA" id="ARBA00008894"/>
    </source>
</evidence>